<keyword evidence="3" id="KW-0645">Protease</keyword>
<protein>
    <submittedName>
        <fullName evidence="6">Serine carboxypeptidase</fullName>
    </submittedName>
</protein>
<accession>A0AAW0F2W2</accession>
<name>A0AAW0F2W2_9TRYP</name>
<proteinExistence type="inferred from homology"/>
<evidence type="ECO:0000256" key="2">
    <source>
        <dbReference type="ARBA" id="ARBA00022645"/>
    </source>
</evidence>
<evidence type="ECO:0000256" key="4">
    <source>
        <dbReference type="ARBA" id="ARBA00022801"/>
    </source>
</evidence>
<reference evidence="6 7" key="1">
    <citation type="journal article" date="2021" name="MBio">
        <title>A New Model Trypanosomatid, Novymonas esmeraldas: Genomic Perception of Its 'Candidatus Pandoraea novymonadis' Endosymbiont.</title>
        <authorList>
            <person name="Zakharova A."/>
            <person name="Saura A."/>
            <person name="Butenko A."/>
            <person name="Podesvova L."/>
            <person name="Warmusova S."/>
            <person name="Kostygov A.Y."/>
            <person name="Nenarokova A."/>
            <person name="Lukes J."/>
            <person name="Opperdoes F.R."/>
            <person name="Yurchenko V."/>
        </authorList>
    </citation>
    <scope>NUCLEOTIDE SEQUENCE [LARGE SCALE GENOMIC DNA]</scope>
    <source>
        <strain evidence="6 7">E262AT.01</strain>
    </source>
</reference>
<dbReference type="PANTHER" id="PTHR11802">
    <property type="entry name" value="SERINE PROTEASE FAMILY S10 SERINE CARBOXYPEPTIDASE"/>
    <property type="match status" value="1"/>
</dbReference>
<keyword evidence="2 6" id="KW-0121">Carboxypeptidase</keyword>
<keyword evidence="5" id="KW-0325">Glycoprotein</keyword>
<organism evidence="6 7">
    <name type="scientific">Novymonas esmeraldas</name>
    <dbReference type="NCBI Taxonomy" id="1808958"/>
    <lineage>
        <taxon>Eukaryota</taxon>
        <taxon>Discoba</taxon>
        <taxon>Euglenozoa</taxon>
        <taxon>Kinetoplastea</taxon>
        <taxon>Metakinetoplastina</taxon>
        <taxon>Trypanosomatida</taxon>
        <taxon>Trypanosomatidae</taxon>
        <taxon>Novymonas</taxon>
    </lineage>
</organism>
<evidence type="ECO:0000313" key="7">
    <source>
        <dbReference type="Proteomes" id="UP001430356"/>
    </source>
</evidence>
<evidence type="ECO:0000256" key="3">
    <source>
        <dbReference type="ARBA" id="ARBA00022670"/>
    </source>
</evidence>
<dbReference type="GO" id="GO:0006508">
    <property type="term" value="P:proteolysis"/>
    <property type="evidence" value="ECO:0007669"/>
    <property type="project" value="UniProtKB-KW"/>
</dbReference>
<gene>
    <name evidence="6" type="ORF">NESM_000940600</name>
</gene>
<evidence type="ECO:0000256" key="5">
    <source>
        <dbReference type="ARBA" id="ARBA00023180"/>
    </source>
</evidence>
<sequence>MAYHGCIEKTGAPCINESVYEKMLSVLPEYQRHIRNCNDASLGYDAANAECVLANNMCSEYEGHFYTTGLNVFDVRKPCIGNVCYVWTHTLALFNNSATQTSLGVSSEARWSMYNFEVTDYFTYDHMKNFNWTIPPLLDAGIRVLIYAGDCDFICNWIGNKAWVKALQWSGTAGFNAAPDVEFRVGGRAAGQERAYGNFSFVRVYDAGHMVPMDQPQTSLYMVHQFLHDRRLA</sequence>
<keyword evidence="7" id="KW-1185">Reference proteome</keyword>
<evidence type="ECO:0000313" key="6">
    <source>
        <dbReference type="EMBL" id="KAK7199595.1"/>
    </source>
</evidence>
<dbReference type="InterPro" id="IPR029058">
    <property type="entry name" value="AB_hydrolase_fold"/>
</dbReference>
<dbReference type="Gene3D" id="3.40.50.1820">
    <property type="entry name" value="alpha/beta hydrolase"/>
    <property type="match status" value="1"/>
</dbReference>
<dbReference type="AlphaFoldDB" id="A0AAW0F2W2"/>
<dbReference type="PANTHER" id="PTHR11802:SF113">
    <property type="entry name" value="SERINE CARBOXYPEPTIDASE CTSA-4.1"/>
    <property type="match status" value="1"/>
</dbReference>
<dbReference type="Proteomes" id="UP001430356">
    <property type="component" value="Unassembled WGS sequence"/>
</dbReference>
<dbReference type="InterPro" id="IPR033124">
    <property type="entry name" value="Ser_caboxypep_his_AS"/>
</dbReference>
<comment type="caution">
    <text evidence="6">The sequence shown here is derived from an EMBL/GenBank/DDBJ whole genome shotgun (WGS) entry which is preliminary data.</text>
</comment>
<dbReference type="Pfam" id="PF00450">
    <property type="entry name" value="Peptidase_S10"/>
    <property type="match status" value="1"/>
</dbReference>
<dbReference type="EMBL" id="JAECZO010000839">
    <property type="protein sequence ID" value="KAK7199595.1"/>
    <property type="molecule type" value="Genomic_DNA"/>
</dbReference>
<keyword evidence="4" id="KW-0378">Hydrolase</keyword>
<dbReference type="InterPro" id="IPR001563">
    <property type="entry name" value="Peptidase_S10"/>
</dbReference>
<evidence type="ECO:0000256" key="1">
    <source>
        <dbReference type="ARBA" id="ARBA00009431"/>
    </source>
</evidence>
<dbReference type="SUPFAM" id="SSF53474">
    <property type="entry name" value="alpha/beta-Hydrolases"/>
    <property type="match status" value="1"/>
</dbReference>
<dbReference type="GO" id="GO:0004185">
    <property type="term" value="F:serine-type carboxypeptidase activity"/>
    <property type="evidence" value="ECO:0007669"/>
    <property type="project" value="InterPro"/>
</dbReference>
<dbReference type="PROSITE" id="PS00560">
    <property type="entry name" value="CARBOXYPEPT_SER_HIS"/>
    <property type="match status" value="1"/>
</dbReference>
<comment type="similarity">
    <text evidence="1">Belongs to the peptidase S10 family.</text>
</comment>